<accession>A0A8J2K0U3</accession>
<protein>
    <submittedName>
        <fullName evidence="1">Uncharacterized protein</fullName>
    </submittedName>
</protein>
<evidence type="ECO:0000313" key="2">
    <source>
        <dbReference type="Proteomes" id="UP000708208"/>
    </source>
</evidence>
<gene>
    <name evidence="1" type="ORF">AFUS01_LOCUS17741</name>
</gene>
<sequence length="19" mass="2248">MLKEKYGSTRYAYTIPRLG</sequence>
<feature type="non-terminal residue" evidence="1">
    <location>
        <position position="19"/>
    </location>
</feature>
<organism evidence="1 2">
    <name type="scientific">Allacma fusca</name>
    <dbReference type="NCBI Taxonomy" id="39272"/>
    <lineage>
        <taxon>Eukaryota</taxon>
        <taxon>Metazoa</taxon>
        <taxon>Ecdysozoa</taxon>
        <taxon>Arthropoda</taxon>
        <taxon>Hexapoda</taxon>
        <taxon>Collembola</taxon>
        <taxon>Symphypleona</taxon>
        <taxon>Sminthuridae</taxon>
        <taxon>Allacma</taxon>
    </lineage>
</organism>
<reference evidence="1" key="1">
    <citation type="submission" date="2021-06" db="EMBL/GenBank/DDBJ databases">
        <authorList>
            <person name="Hodson N. C."/>
            <person name="Mongue J. A."/>
            <person name="Jaron S. K."/>
        </authorList>
    </citation>
    <scope>NUCLEOTIDE SEQUENCE</scope>
</reference>
<name>A0A8J2K0U3_9HEXA</name>
<dbReference type="AlphaFoldDB" id="A0A8J2K0U3"/>
<dbReference type="EMBL" id="CAJVCH010171913">
    <property type="protein sequence ID" value="CAG7728999.1"/>
    <property type="molecule type" value="Genomic_DNA"/>
</dbReference>
<dbReference type="Proteomes" id="UP000708208">
    <property type="component" value="Unassembled WGS sequence"/>
</dbReference>
<keyword evidence="2" id="KW-1185">Reference proteome</keyword>
<comment type="caution">
    <text evidence="1">The sequence shown here is derived from an EMBL/GenBank/DDBJ whole genome shotgun (WGS) entry which is preliminary data.</text>
</comment>
<proteinExistence type="predicted"/>
<evidence type="ECO:0000313" key="1">
    <source>
        <dbReference type="EMBL" id="CAG7728999.1"/>
    </source>
</evidence>